<name>A0A0C3GB85_PILCF</name>
<dbReference type="InParanoid" id="A0A0C3GB85"/>
<evidence type="ECO:0000313" key="3">
    <source>
        <dbReference type="Proteomes" id="UP000054166"/>
    </source>
</evidence>
<organism evidence="2 3">
    <name type="scientific">Piloderma croceum (strain F 1598)</name>
    <dbReference type="NCBI Taxonomy" id="765440"/>
    <lineage>
        <taxon>Eukaryota</taxon>
        <taxon>Fungi</taxon>
        <taxon>Dikarya</taxon>
        <taxon>Basidiomycota</taxon>
        <taxon>Agaricomycotina</taxon>
        <taxon>Agaricomycetes</taxon>
        <taxon>Agaricomycetidae</taxon>
        <taxon>Atheliales</taxon>
        <taxon>Atheliaceae</taxon>
        <taxon>Piloderma</taxon>
    </lineage>
</organism>
<reference evidence="2 3" key="1">
    <citation type="submission" date="2014-04" db="EMBL/GenBank/DDBJ databases">
        <authorList>
            <consortium name="DOE Joint Genome Institute"/>
            <person name="Kuo A."/>
            <person name="Tarkka M."/>
            <person name="Buscot F."/>
            <person name="Kohler A."/>
            <person name="Nagy L.G."/>
            <person name="Floudas D."/>
            <person name="Copeland A."/>
            <person name="Barry K.W."/>
            <person name="Cichocki N."/>
            <person name="Veneault-Fourrey C."/>
            <person name="LaButti K."/>
            <person name="Lindquist E.A."/>
            <person name="Lipzen A."/>
            <person name="Lundell T."/>
            <person name="Morin E."/>
            <person name="Murat C."/>
            <person name="Sun H."/>
            <person name="Tunlid A."/>
            <person name="Henrissat B."/>
            <person name="Grigoriev I.V."/>
            <person name="Hibbett D.S."/>
            <person name="Martin F."/>
            <person name="Nordberg H.P."/>
            <person name="Cantor M.N."/>
            <person name="Hua S.X."/>
        </authorList>
    </citation>
    <scope>NUCLEOTIDE SEQUENCE [LARGE SCALE GENOMIC DNA]</scope>
    <source>
        <strain evidence="2 3">F 1598</strain>
    </source>
</reference>
<dbReference type="HOGENOM" id="CLU_1326825_0_0_1"/>
<keyword evidence="3" id="KW-1185">Reference proteome</keyword>
<evidence type="ECO:0000256" key="1">
    <source>
        <dbReference type="SAM" id="SignalP"/>
    </source>
</evidence>
<dbReference type="EMBL" id="KN832978">
    <property type="protein sequence ID" value="KIM87891.1"/>
    <property type="molecule type" value="Genomic_DNA"/>
</dbReference>
<feature type="signal peptide" evidence="1">
    <location>
        <begin position="1"/>
        <end position="29"/>
    </location>
</feature>
<feature type="chain" id="PRO_5002174536" evidence="1">
    <location>
        <begin position="30"/>
        <end position="207"/>
    </location>
</feature>
<accession>A0A0C3GB85</accession>
<dbReference type="Proteomes" id="UP000054166">
    <property type="component" value="Unassembled WGS sequence"/>
</dbReference>
<sequence length="207" mass="23200">MFTGWVNGWAAWQLPYCLPLLSTERDVDAADKEEEWKTQTLALARPLRSDHSKARRRPGIITTRAVIGWVVESKALHVPINLIGCGGKIGLTRGRALKGETTDHITSACYTPSWCRKDLACAREYSRAHANNLVLSRIELGNSNDRGLGLGQPPWKRYGMTSDGLTHCEEVRGERSTHAMPVIVEWGDPLSGRAWLVHDNLIDFRWS</sequence>
<evidence type="ECO:0000313" key="2">
    <source>
        <dbReference type="EMBL" id="KIM87891.1"/>
    </source>
</evidence>
<reference evidence="3" key="2">
    <citation type="submission" date="2015-01" db="EMBL/GenBank/DDBJ databases">
        <title>Evolutionary Origins and Diversification of the Mycorrhizal Mutualists.</title>
        <authorList>
            <consortium name="DOE Joint Genome Institute"/>
            <consortium name="Mycorrhizal Genomics Consortium"/>
            <person name="Kohler A."/>
            <person name="Kuo A."/>
            <person name="Nagy L.G."/>
            <person name="Floudas D."/>
            <person name="Copeland A."/>
            <person name="Barry K.W."/>
            <person name="Cichocki N."/>
            <person name="Veneault-Fourrey C."/>
            <person name="LaButti K."/>
            <person name="Lindquist E.A."/>
            <person name="Lipzen A."/>
            <person name="Lundell T."/>
            <person name="Morin E."/>
            <person name="Murat C."/>
            <person name="Riley R."/>
            <person name="Ohm R."/>
            <person name="Sun H."/>
            <person name="Tunlid A."/>
            <person name="Henrissat B."/>
            <person name="Grigoriev I.V."/>
            <person name="Hibbett D.S."/>
            <person name="Martin F."/>
        </authorList>
    </citation>
    <scope>NUCLEOTIDE SEQUENCE [LARGE SCALE GENOMIC DNA]</scope>
    <source>
        <strain evidence="3">F 1598</strain>
    </source>
</reference>
<keyword evidence="1" id="KW-0732">Signal</keyword>
<gene>
    <name evidence="2" type="ORF">PILCRDRAFT_85702</name>
</gene>
<dbReference type="AlphaFoldDB" id="A0A0C3GB85"/>
<proteinExistence type="predicted"/>
<protein>
    <submittedName>
        <fullName evidence="2">Uncharacterized protein</fullName>
    </submittedName>
</protein>